<feature type="non-terminal residue" evidence="1">
    <location>
        <position position="42"/>
    </location>
</feature>
<proteinExistence type="predicted"/>
<accession>A0A382S5K6</accession>
<gene>
    <name evidence="1" type="ORF">METZ01_LOCUS357272</name>
</gene>
<evidence type="ECO:0000313" key="1">
    <source>
        <dbReference type="EMBL" id="SVD04418.1"/>
    </source>
</evidence>
<dbReference type="PROSITE" id="PS51318">
    <property type="entry name" value="TAT"/>
    <property type="match status" value="1"/>
</dbReference>
<dbReference type="AlphaFoldDB" id="A0A382S5K6"/>
<dbReference type="InterPro" id="IPR006311">
    <property type="entry name" value="TAT_signal"/>
</dbReference>
<name>A0A382S5K6_9ZZZZ</name>
<sequence>MSIENSSRREFIKTSLFFGASALVPVGLALTNIVQGKNSDDR</sequence>
<organism evidence="1">
    <name type="scientific">marine metagenome</name>
    <dbReference type="NCBI Taxonomy" id="408172"/>
    <lineage>
        <taxon>unclassified sequences</taxon>
        <taxon>metagenomes</taxon>
        <taxon>ecological metagenomes</taxon>
    </lineage>
</organism>
<protein>
    <submittedName>
        <fullName evidence="1">Uncharacterized protein</fullName>
    </submittedName>
</protein>
<reference evidence="1" key="1">
    <citation type="submission" date="2018-05" db="EMBL/GenBank/DDBJ databases">
        <authorList>
            <person name="Lanie J.A."/>
            <person name="Ng W.-L."/>
            <person name="Kazmierczak K.M."/>
            <person name="Andrzejewski T.M."/>
            <person name="Davidsen T.M."/>
            <person name="Wayne K.J."/>
            <person name="Tettelin H."/>
            <person name="Glass J.I."/>
            <person name="Rusch D."/>
            <person name="Podicherti R."/>
            <person name="Tsui H.-C.T."/>
            <person name="Winkler M.E."/>
        </authorList>
    </citation>
    <scope>NUCLEOTIDE SEQUENCE</scope>
</reference>
<dbReference type="EMBL" id="UINC01126131">
    <property type="protein sequence ID" value="SVD04418.1"/>
    <property type="molecule type" value="Genomic_DNA"/>
</dbReference>